<feature type="domain" description="Response regulatory" evidence="13">
    <location>
        <begin position="765"/>
        <end position="885"/>
    </location>
</feature>
<evidence type="ECO:0000259" key="12">
    <source>
        <dbReference type="PROSITE" id="PS50109"/>
    </source>
</evidence>
<dbReference type="Pfam" id="PF00512">
    <property type="entry name" value="HisKA"/>
    <property type="match status" value="1"/>
</dbReference>
<feature type="domain" description="CHASE" evidence="15">
    <location>
        <begin position="76"/>
        <end position="242"/>
    </location>
</feature>
<dbReference type="InterPro" id="IPR003594">
    <property type="entry name" value="HATPase_dom"/>
</dbReference>
<dbReference type="PROSITE" id="PS50113">
    <property type="entry name" value="PAC"/>
    <property type="match status" value="1"/>
</dbReference>
<evidence type="ECO:0000256" key="8">
    <source>
        <dbReference type="ARBA" id="ARBA00023136"/>
    </source>
</evidence>
<evidence type="ECO:0000259" key="13">
    <source>
        <dbReference type="PROSITE" id="PS50110"/>
    </source>
</evidence>
<dbReference type="PROSITE" id="PS51257">
    <property type="entry name" value="PROKAR_LIPOPROTEIN"/>
    <property type="match status" value="1"/>
</dbReference>
<evidence type="ECO:0000256" key="10">
    <source>
        <dbReference type="SAM" id="MobiDB-lite"/>
    </source>
</evidence>
<evidence type="ECO:0000256" key="1">
    <source>
        <dbReference type="ARBA" id="ARBA00000085"/>
    </source>
</evidence>
<dbReference type="SMART" id="SM00091">
    <property type="entry name" value="PAS"/>
    <property type="match status" value="1"/>
</dbReference>
<protein>
    <recommendedName>
        <fullName evidence="3">histidine kinase</fullName>
        <ecNumber evidence="3">2.7.13.3</ecNumber>
    </recommendedName>
</protein>
<evidence type="ECO:0000256" key="11">
    <source>
        <dbReference type="SAM" id="Phobius"/>
    </source>
</evidence>
<dbReference type="SUPFAM" id="SSF47384">
    <property type="entry name" value="Homodimeric domain of signal transducing histidine kinase"/>
    <property type="match status" value="1"/>
</dbReference>
<dbReference type="InterPro" id="IPR035965">
    <property type="entry name" value="PAS-like_dom_sf"/>
</dbReference>
<reference evidence="16 17" key="1">
    <citation type="submission" date="2024-09" db="EMBL/GenBank/DDBJ databases">
        <title>Draft genome sequence of Candidatus Magnetaquicoccaceae bacterium FCR-1.</title>
        <authorList>
            <person name="Shimoshige H."/>
            <person name="Shimamura S."/>
            <person name="Taoka A."/>
            <person name="Kobayashi H."/>
            <person name="Maekawa T."/>
        </authorList>
    </citation>
    <scope>NUCLEOTIDE SEQUENCE [LARGE SCALE GENOMIC DNA]</scope>
    <source>
        <strain evidence="16 17">FCR-1</strain>
    </source>
</reference>
<dbReference type="Gene3D" id="3.30.565.10">
    <property type="entry name" value="Histidine kinase-like ATPase, C-terminal domain"/>
    <property type="match status" value="1"/>
</dbReference>
<dbReference type="InterPro" id="IPR036890">
    <property type="entry name" value="HATPase_C_sf"/>
</dbReference>
<keyword evidence="5 11" id="KW-0812">Transmembrane</keyword>
<gene>
    <name evidence="16" type="primary">rcsC_82</name>
    <name evidence="16" type="ORF">SIID45300_03287</name>
</gene>
<keyword evidence="7" id="KW-0902">Two-component regulatory system</keyword>
<organism evidence="16 17">
    <name type="scientific">Candidatus Magnetaquiglobus chichijimensis</name>
    <dbReference type="NCBI Taxonomy" id="3141448"/>
    <lineage>
        <taxon>Bacteria</taxon>
        <taxon>Pseudomonadati</taxon>
        <taxon>Pseudomonadota</taxon>
        <taxon>Magnetococcia</taxon>
        <taxon>Magnetococcales</taxon>
        <taxon>Candidatus Magnetaquicoccaceae</taxon>
        <taxon>Candidatus Magnetaquiglobus</taxon>
    </lineage>
</organism>
<dbReference type="Pfam" id="PF00072">
    <property type="entry name" value="Response_reg"/>
    <property type="match status" value="1"/>
</dbReference>
<dbReference type="CDD" id="cd00082">
    <property type="entry name" value="HisKA"/>
    <property type="match status" value="1"/>
</dbReference>
<dbReference type="Gene3D" id="1.10.287.130">
    <property type="match status" value="1"/>
</dbReference>
<dbReference type="InterPro" id="IPR000014">
    <property type="entry name" value="PAS"/>
</dbReference>
<keyword evidence="6 11" id="KW-1133">Transmembrane helix</keyword>
<dbReference type="SUPFAM" id="SSF55874">
    <property type="entry name" value="ATPase domain of HSP90 chaperone/DNA topoisomerase II/histidine kinase"/>
    <property type="match status" value="1"/>
</dbReference>
<keyword evidence="8 11" id="KW-0472">Membrane</keyword>
<evidence type="ECO:0000256" key="3">
    <source>
        <dbReference type="ARBA" id="ARBA00012438"/>
    </source>
</evidence>
<dbReference type="CDD" id="cd00130">
    <property type="entry name" value="PAS"/>
    <property type="match status" value="1"/>
</dbReference>
<evidence type="ECO:0000256" key="4">
    <source>
        <dbReference type="ARBA" id="ARBA00022553"/>
    </source>
</evidence>
<dbReference type="InterPro" id="IPR001789">
    <property type="entry name" value="Sig_transdc_resp-reg_receiver"/>
</dbReference>
<dbReference type="InterPro" id="IPR011006">
    <property type="entry name" value="CheY-like_superfamily"/>
</dbReference>
<dbReference type="SUPFAM" id="SSF55785">
    <property type="entry name" value="PYP-like sensor domain (PAS domain)"/>
    <property type="match status" value="1"/>
</dbReference>
<dbReference type="SMART" id="SM00388">
    <property type="entry name" value="HisKA"/>
    <property type="match status" value="1"/>
</dbReference>
<dbReference type="Proteomes" id="UP001628193">
    <property type="component" value="Unassembled WGS sequence"/>
</dbReference>
<dbReference type="Gene3D" id="3.30.450.20">
    <property type="entry name" value="PAS domain"/>
    <property type="match status" value="1"/>
</dbReference>
<dbReference type="Pfam" id="PF03924">
    <property type="entry name" value="CHASE"/>
    <property type="match status" value="1"/>
</dbReference>
<proteinExistence type="predicted"/>
<keyword evidence="4 9" id="KW-0597">Phosphoprotein</keyword>
<dbReference type="Gene3D" id="3.40.50.2300">
    <property type="match status" value="1"/>
</dbReference>
<dbReference type="SMART" id="SM00448">
    <property type="entry name" value="REC"/>
    <property type="match status" value="1"/>
</dbReference>
<dbReference type="Gene3D" id="3.30.450.350">
    <property type="entry name" value="CHASE domain"/>
    <property type="match status" value="1"/>
</dbReference>
<evidence type="ECO:0000256" key="2">
    <source>
        <dbReference type="ARBA" id="ARBA00004370"/>
    </source>
</evidence>
<dbReference type="NCBIfam" id="TIGR00229">
    <property type="entry name" value="sensory_box"/>
    <property type="match status" value="1"/>
</dbReference>
<dbReference type="Pfam" id="PF08448">
    <property type="entry name" value="PAS_4"/>
    <property type="match status" value="1"/>
</dbReference>
<feature type="domain" description="PAC" evidence="14">
    <location>
        <begin position="432"/>
        <end position="484"/>
    </location>
</feature>
<dbReference type="CDD" id="cd16922">
    <property type="entry name" value="HATPase_EvgS-ArcB-TorS-like"/>
    <property type="match status" value="1"/>
</dbReference>
<dbReference type="SMART" id="SM01079">
    <property type="entry name" value="CHASE"/>
    <property type="match status" value="1"/>
</dbReference>
<dbReference type="InterPro" id="IPR013656">
    <property type="entry name" value="PAS_4"/>
</dbReference>
<evidence type="ECO:0000256" key="5">
    <source>
        <dbReference type="ARBA" id="ARBA00022692"/>
    </source>
</evidence>
<feature type="modified residue" description="4-aspartylphosphate" evidence="9">
    <location>
        <position position="815"/>
    </location>
</feature>
<dbReference type="PROSITE" id="PS50109">
    <property type="entry name" value="HIS_KIN"/>
    <property type="match status" value="1"/>
</dbReference>
<dbReference type="InterPro" id="IPR006189">
    <property type="entry name" value="CHASE_dom"/>
</dbReference>
<dbReference type="RefSeq" id="WP_420906644.1">
    <property type="nucleotide sequence ID" value="NZ_BAAFGK010000005.1"/>
</dbReference>
<keyword evidence="16" id="KW-0418">Kinase</keyword>
<dbReference type="PANTHER" id="PTHR45339">
    <property type="entry name" value="HYBRID SIGNAL TRANSDUCTION HISTIDINE KINASE J"/>
    <property type="match status" value="1"/>
</dbReference>
<dbReference type="PROSITE" id="PS50839">
    <property type="entry name" value="CHASE"/>
    <property type="match status" value="1"/>
</dbReference>
<evidence type="ECO:0000256" key="7">
    <source>
        <dbReference type="ARBA" id="ARBA00023012"/>
    </source>
</evidence>
<dbReference type="InterPro" id="IPR042240">
    <property type="entry name" value="CHASE_sf"/>
</dbReference>
<sequence length="893" mass="99757">MADRLRSGSHPRLIPWLLLALGFACTLWFWQHENTRDAEARRDRFLKLTEALRENARHRLEARSDIARVMATWFSSEGGITARQWQTFAAALAPRGRHPGVLQIGFVEPVAATDRERFEREARRRLNDPNFRLRSDEPREDLLILTHDFTLEEGRRPFVPGQEIGTEKRRRQTLRQAADSGLSHFTPPVPRPGPDRQPQYELMRVTPVYRAGMVLSSPEERRQALLGWVVIVHDAKTLFEQMFRDESGQIRVELFDGPVLRPTALIHDSHPDLAGTPDPSDWSQIIRGGEEGGGWLHRFSATPAFFQLHPELSANLVLIAGLAISLALGLVGWSLTSSRERALAQAVTMTRAHRMSEERLRRTVLHAPIPIMIHAADGAVILVNRRWSDLSGQLSSEIGTLSAWVERVFPPGEREAALRLLDATFPPDAPFKEAEWRIEPSPGEQRFWIVRSRPMGATGDPEGLIITMAMDITERKKAESTLLEAKLEAEEANRAKSEFLATMSHEIRTPMNVIVGMAEVLAESELTEEQMRYVRIFRKAGDSLLELINDILDLSKVEAGRMELECAPFPLRESLHRIVEIMGMRAREKGLELTLEIAATIPDGLKGDAKRLRQILINLIGNAIKFTHAGRITLRVVPRPDLGEAGMLFEVADTGIGIPKEKQAQVFEAFTQADASTTRQYGGTGLGLAISRRLVDLMGGEMTLESEPGQGSVFRFTARFRVSDTPVEPLTLAPEDPTRRGSRLAKGSGVASEATGSTPSEAGLDILIVDDSEDNILLVKTFLKRAPHRLDVAQNGQEAVSRVTSGHHYDLILMDVQMPVMDGYAATRAIRAWERAHRFDPVPVIALTAHAFAENERQTLEAGCTEHLTKPITKPRLLEALGRYSRRLPWPAA</sequence>
<dbReference type="InterPro" id="IPR005467">
    <property type="entry name" value="His_kinase_dom"/>
</dbReference>
<evidence type="ECO:0000259" key="15">
    <source>
        <dbReference type="PROSITE" id="PS50839"/>
    </source>
</evidence>
<dbReference type="Pfam" id="PF02518">
    <property type="entry name" value="HATPase_c"/>
    <property type="match status" value="1"/>
</dbReference>
<dbReference type="SUPFAM" id="SSF52172">
    <property type="entry name" value="CheY-like"/>
    <property type="match status" value="1"/>
</dbReference>
<dbReference type="SMART" id="SM00387">
    <property type="entry name" value="HATPase_c"/>
    <property type="match status" value="1"/>
</dbReference>
<dbReference type="InterPro" id="IPR004358">
    <property type="entry name" value="Sig_transdc_His_kin-like_C"/>
</dbReference>
<accession>A0ABQ0CDI1</accession>
<evidence type="ECO:0000313" key="16">
    <source>
        <dbReference type="EMBL" id="GAB0058927.1"/>
    </source>
</evidence>
<dbReference type="PANTHER" id="PTHR45339:SF1">
    <property type="entry name" value="HYBRID SIGNAL TRANSDUCTION HISTIDINE KINASE J"/>
    <property type="match status" value="1"/>
</dbReference>
<feature type="transmembrane region" description="Helical" evidence="11">
    <location>
        <begin position="12"/>
        <end position="30"/>
    </location>
</feature>
<keyword evidence="16" id="KW-0808">Transferase</keyword>
<comment type="subcellular location">
    <subcellularLocation>
        <location evidence="2">Membrane</location>
    </subcellularLocation>
</comment>
<dbReference type="GO" id="GO:0004673">
    <property type="term" value="F:protein histidine kinase activity"/>
    <property type="evidence" value="ECO:0007669"/>
    <property type="project" value="UniProtKB-EC"/>
</dbReference>
<dbReference type="EMBL" id="BAAFGK010000005">
    <property type="protein sequence ID" value="GAB0058927.1"/>
    <property type="molecule type" value="Genomic_DNA"/>
</dbReference>
<feature type="region of interest" description="Disordered" evidence="10">
    <location>
        <begin position="728"/>
        <end position="758"/>
    </location>
</feature>
<keyword evidence="17" id="KW-1185">Reference proteome</keyword>
<name>A0ABQ0CDI1_9PROT</name>
<dbReference type="InterPro" id="IPR003661">
    <property type="entry name" value="HisK_dim/P_dom"/>
</dbReference>
<dbReference type="InterPro" id="IPR036097">
    <property type="entry name" value="HisK_dim/P_sf"/>
</dbReference>
<evidence type="ECO:0000256" key="6">
    <source>
        <dbReference type="ARBA" id="ARBA00022989"/>
    </source>
</evidence>
<comment type="caution">
    <text evidence="16">The sequence shown here is derived from an EMBL/GenBank/DDBJ whole genome shotgun (WGS) entry which is preliminary data.</text>
</comment>
<comment type="catalytic activity">
    <reaction evidence="1">
        <text>ATP + protein L-histidine = ADP + protein N-phospho-L-histidine.</text>
        <dbReference type="EC" id="2.7.13.3"/>
    </reaction>
</comment>
<evidence type="ECO:0000256" key="9">
    <source>
        <dbReference type="PROSITE-ProRule" id="PRU00169"/>
    </source>
</evidence>
<dbReference type="InterPro" id="IPR000700">
    <property type="entry name" value="PAS-assoc_C"/>
</dbReference>
<feature type="domain" description="Histidine kinase" evidence="12">
    <location>
        <begin position="502"/>
        <end position="722"/>
    </location>
</feature>
<dbReference type="PRINTS" id="PR00344">
    <property type="entry name" value="BCTRLSENSOR"/>
</dbReference>
<evidence type="ECO:0000313" key="17">
    <source>
        <dbReference type="Proteomes" id="UP001628193"/>
    </source>
</evidence>
<evidence type="ECO:0000259" key="14">
    <source>
        <dbReference type="PROSITE" id="PS50113"/>
    </source>
</evidence>
<dbReference type="CDD" id="cd17546">
    <property type="entry name" value="REC_hyHK_CKI1_RcsC-like"/>
    <property type="match status" value="1"/>
</dbReference>
<dbReference type="EC" id="2.7.13.3" evidence="3"/>
<dbReference type="PROSITE" id="PS50110">
    <property type="entry name" value="RESPONSE_REGULATORY"/>
    <property type="match status" value="1"/>
</dbReference>